<feature type="transmembrane region" description="Helical" evidence="1">
    <location>
        <begin position="114"/>
        <end position="133"/>
    </location>
</feature>
<evidence type="ECO:0000313" key="2">
    <source>
        <dbReference type="EMBL" id="WPK25988.1"/>
    </source>
</evidence>
<proteinExistence type="predicted"/>
<keyword evidence="1" id="KW-1133">Transmembrane helix</keyword>
<evidence type="ECO:0000313" key="3">
    <source>
        <dbReference type="Proteomes" id="UP001338582"/>
    </source>
</evidence>
<keyword evidence="3" id="KW-1185">Reference proteome</keyword>
<dbReference type="KEGG" id="asau:88174394"/>
<sequence>MQFLSSKAVLYLRIIGLTALLFFLLKSPTSIFNANFSLLLGQAMRLPTVTVSNENPLLGLVALFVFGVALSDLVPLMAENTQHFETLVPVRLGFFFFLAIFCMISEYGPIANNIVFTYSFLEIWVNFVLFTNLRDEKYKRAREFLEKHGDEMREMANERVRPINDDE</sequence>
<accession>A0AAX4HBM9</accession>
<keyword evidence="1" id="KW-0812">Transmembrane</keyword>
<dbReference type="InterPro" id="IPR018815">
    <property type="entry name" value="Incr_loss_mito_DNA_1"/>
</dbReference>
<organism evidence="2 3">
    <name type="scientific">Australozyma saopauloensis</name>
    <dbReference type="NCBI Taxonomy" id="291208"/>
    <lineage>
        <taxon>Eukaryota</taxon>
        <taxon>Fungi</taxon>
        <taxon>Dikarya</taxon>
        <taxon>Ascomycota</taxon>
        <taxon>Saccharomycotina</taxon>
        <taxon>Pichiomycetes</taxon>
        <taxon>Metschnikowiaceae</taxon>
        <taxon>Australozyma</taxon>
    </lineage>
</organism>
<gene>
    <name evidence="2" type="ORF">PUMCH_003330</name>
</gene>
<feature type="transmembrane region" description="Helical" evidence="1">
    <location>
        <begin position="57"/>
        <end position="78"/>
    </location>
</feature>
<dbReference type="Proteomes" id="UP001338582">
    <property type="component" value="Chromosome 4"/>
</dbReference>
<dbReference type="GeneID" id="88174394"/>
<keyword evidence="1" id="KW-0472">Membrane</keyword>
<dbReference type="AlphaFoldDB" id="A0AAX4HBM9"/>
<protein>
    <recommendedName>
        <fullName evidence="4">Protein ILM1</fullName>
    </recommendedName>
</protein>
<name>A0AAX4HBM9_9ASCO</name>
<dbReference type="PANTHER" id="PTHR28029">
    <property type="entry name" value="PROTEIN ILM1"/>
    <property type="match status" value="1"/>
</dbReference>
<feature type="transmembrane region" description="Helical" evidence="1">
    <location>
        <begin position="90"/>
        <end position="108"/>
    </location>
</feature>
<dbReference type="EMBL" id="CP138897">
    <property type="protein sequence ID" value="WPK25988.1"/>
    <property type="molecule type" value="Genomic_DNA"/>
</dbReference>
<evidence type="ECO:0008006" key="4">
    <source>
        <dbReference type="Google" id="ProtNLM"/>
    </source>
</evidence>
<dbReference type="Pfam" id="PF10311">
    <property type="entry name" value="Ilm1"/>
    <property type="match status" value="1"/>
</dbReference>
<reference evidence="2 3" key="1">
    <citation type="submission" date="2023-10" db="EMBL/GenBank/DDBJ databases">
        <title>Draft Genome Sequence of Candida saopaulonensis from a very Premature Infant with Sepsis.</title>
        <authorList>
            <person name="Ning Y."/>
            <person name="Dai R."/>
            <person name="Xiao M."/>
            <person name="Xu Y."/>
            <person name="Yan Q."/>
            <person name="Zhang L."/>
        </authorList>
    </citation>
    <scope>NUCLEOTIDE SEQUENCE [LARGE SCALE GENOMIC DNA]</scope>
    <source>
        <strain evidence="2 3">19XY460</strain>
    </source>
</reference>
<evidence type="ECO:0000256" key="1">
    <source>
        <dbReference type="SAM" id="Phobius"/>
    </source>
</evidence>
<dbReference type="PANTHER" id="PTHR28029:SF1">
    <property type="entry name" value="PROTEIN ILM1"/>
    <property type="match status" value="1"/>
</dbReference>
<dbReference type="RefSeq" id="XP_062878370.1">
    <property type="nucleotide sequence ID" value="XM_063022300.1"/>
</dbReference>